<evidence type="ECO:0000313" key="3">
    <source>
        <dbReference type="Proteomes" id="UP000307747"/>
    </source>
</evidence>
<dbReference type="AlphaFoldDB" id="A0A5R9B3G1"/>
<feature type="transmembrane region" description="Helical" evidence="1">
    <location>
        <begin position="202"/>
        <end position="222"/>
    </location>
</feature>
<evidence type="ECO:0000256" key="1">
    <source>
        <dbReference type="SAM" id="Phobius"/>
    </source>
</evidence>
<keyword evidence="1" id="KW-0472">Membrane</keyword>
<sequence length="265" mass="30759">MDLMTNLGSIAPFISVVSMVVIGIYKYMKNNSESKLKIFGQSIITSVATYVAINAIALLIYLGVNLYFYNYTYLAELIAILLTSIVLIIELPIYLVKDEYKTRNAFVIARDYIRFNKDKEHFTEYSKAISENVADDFIDNNFNNVSEEALDCINHEKKQMHKLNKVTTRFNLLSLISWFTLPLLSLNVFILVFDRYDNKLDFAIIATIISIVMIGFNIFIVYSDIKLQHGIVDHTTIMVKKHDKKYRKILYKQKDKSNKDKEENK</sequence>
<comment type="caution">
    <text evidence="2">The sequence shown here is derived from an EMBL/GenBank/DDBJ whole genome shotgun (WGS) entry which is preliminary data.</text>
</comment>
<gene>
    <name evidence="2" type="ORF">FEZ53_10545</name>
</gene>
<keyword evidence="1" id="KW-0812">Transmembrane</keyword>
<reference evidence="2 3" key="1">
    <citation type="submission" date="2019-05" db="EMBL/GenBank/DDBJ databases">
        <title>The metagenome of a microbial culture collection derived from dairy environment covers the genomic content of the human microbiome.</title>
        <authorList>
            <person name="Roder T."/>
            <person name="Wuthrich D."/>
            <person name="Sattari Z."/>
            <person name="Von Ah U."/>
            <person name="Bar C."/>
            <person name="Ronchi F."/>
            <person name="Macpherson A.J."/>
            <person name="Ganal-Vonarburg S.C."/>
            <person name="Bruggmann R."/>
            <person name="Vergeres G."/>
        </authorList>
    </citation>
    <scope>NUCLEOTIDE SEQUENCE [LARGE SCALE GENOMIC DNA]</scope>
    <source>
        <strain evidence="2 3">FAM 20833</strain>
    </source>
</reference>
<dbReference type="RefSeq" id="WP_107543139.1">
    <property type="nucleotide sequence ID" value="NZ_CP031275.1"/>
</dbReference>
<keyword evidence="1" id="KW-1133">Transmembrane helix</keyword>
<protein>
    <submittedName>
        <fullName evidence="2">Uncharacterized protein</fullName>
    </submittedName>
</protein>
<name>A0A5R9B3G1_STAXY</name>
<proteinExistence type="predicted"/>
<organism evidence="2 3">
    <name type="scientific">Staphylococcus xylosus</name>
    <dbReference type="NCBI Taxonomy" id="1288"/>
    <lineage>
        <taxon>Bacteria</taxon>
        <taxon>Bacillati</taxon>
        <taxon>Bacillota</taxon>
        <taxon>Bacilli</taxon>
        <taxon>Bacillales</taxon>
        <taxon>Staphylococcaceae</taxon>
        <taxon>Staphylococcus</taxon>
    </lineage>
</organism>
<feature type="transmembrane region" description="Helical" evidence="1">
    <location>
        <begin position="47"/>
        <end position="68"/>
    </location>
</feature>
<feature type="transmembrane region" description="Helical" evidence="1">
    <location>
        <begin position="74"/>
        <end position="96"/>
    </location>
</feature>
<feature type="transmembrane region" description="Helical" evidence="1">
    <location>
        <begin position="6"/>
        <end position="27"/>
    </location>
</feature>
<feature type="transmembrane region" description="Helical" evidence="1">
    <location>
        <begin position="170"/>
        <end position="190"/>
    </location>
</feature>
<dbReference type="Proteomes" id="UP000307747">
    <property type="component" value="Unassembled WGS sequence"/>
</dbReference>
<accession>A0A5R9B3G1</accession>
<dbReference type="EMBL" id="VBTJ01000002">
    <property type="protein sequence ID" value="TLP89884.1"/>
    <property type="molecule type" value="Genomic_DNA"/>
</dbReference>
<evidence type="ECO:0000313" key="2">
    <source>
        <dbReference type="EMBL" id="TLP89884.1"/>
    </source>
</evidence>